<feature type="region of interest" description="Disordered" evidence="3">
    <location>
        <begin position="146"/>
        <end position="268"/>
    </location>
</feature>
<organism evidence="5">
    <name type="scientific">Pongo abelii</name>
    <name type="common">Sumatran orangutan</name>
    <name type="synonym">Pongo pygmaeus abelii</name>
    <dbReference type="NCBI Taxonomy" id="9601"/>
    <lineage>
        <taxon>Eukaryota</taxon>
        <taxon>Metazoa</taxon>
        <taxon>Chordata</taxon>
        <taxon>Craniata</taxon>
        <taxon>Vertebrata</taxon>
        <taxon>Euteleostomi</taxon>
        <taxon>Mammalia</taxon>
        <taxon>Eutheria</taxon>
        <taxon>Euarchontoglires</taxon>
        <taxon>Primates</taxon>
        <taxon>Haplorrhini</taxon>
        <taxon>Catarrhini</taxon>
        <taxon>Hominidae</taxon>
        <taxon>Pongo</taxon>
    </lineage>
</organism>
<reference evidence="5" key="1">
    <citation type="submission" date="2017-12" db="EMBL/GenBank/DDBJ databases">
        <title>High-resolution comparative analysis of great ape genomes.</title>
        <authorList>
            <person name="Pollen A."/>
            <person name="Hastie A."/>
            <person name="Hormozdiari F."/>
            <person name="Dougherty M."/>
            <person name="Liu R."/>
            <person name="Chaisson M."/>
            <person name="Hoppe E."/>
            <person name="Hill C."/>
            <person name="Pang A."/>
            <person name="Hillier L."/>
            <person name="Baker C."/>
            <person name="Armstrong J."/>
            <person name="Shendure J."/>
            <person name="Paten B."/>
            <person name="Wilson R."/>
            <person name="Chao H."/>
            <person name="Schneider V."/>
            <person name="Ventura M."/>
            <person name="Kronenberg Z."/>
            <person name="Murali S."/>
            <person name="Gordon D."/>
            <person name="Cantsilieris S."/>
            <person name="Munson K."/>
            <person name="Nelson B."/>
            <person name="Raja A."/>
            <person name="Underwood J."/>
            <person name="Diekhans M."/>
            <person name="Fiddes I."/>
            <person name="Haussler D."/>
            <person name="Eichler E."/>
        </authorList>
    </citation>
    <scope>NUCLEOTIDE SEQUENCE [LARGE SCALE GENOMIC DNA]</scope>
    <source>
        <strain evidence="5">Susie</strain>
    </source>
</reference>
<evidence type="ECO:0000256" key="1">
    <source>
        <dbReference type="ARBA" id="ARBA00023054"/>
    </source>
</evidence>
<dbReference type="InterPro" id="IPR050657">
    <property type="entry name" value="Ankyrin_repeat_domain"/>
</dbReference>
<feature type="region of interest" description="Disordered" evidence="3">
    <location>
        <begin position="477"/>
        <end position="498"/>
    </location>
</feature>
<feature type="compositionally biased region" description="Basic and acidic residues" evidence="3">
    <location>
        <begin position="17"/>
        <end position="29"/>
    </location>
</feature>
<accession>A0A2J8R546</accession>
<feature type="compositionally biased region" description="Basic and acidic residues" evidence="3">
    <location>
        <begin position="119"/>
        <end position="130"/>
    </location>
</feature>
<feature type="compositionally biased region" description="Polar residues" evidence="3">
    <location>
        <begin position="30"/>
        <end position="50"/>
    </location>
</feature>
<feature type="compositionally biased region" description="Polar residues" evidence="3">
    <location>
        <begin position="64"/>
        <end position="86"/>
    </location>
</feature>
<dbReference type="EMBL" id="NDHI03003757">
    <property type="protein sequence ID" value="PNJ03606.1"/>
    <property type="molecule type" value="Genomic_DNA"/>
</dbReference>
<proteinExistence type="predicted"/>
<dbReference type="AlphaFoldDB" id="A0A2J8R546"/>
<feature type="coiled-coil region" evidence="2">
    <location>
        <begin position="372"/>
        <end position="455"/>
    </location>
</feature>
<feature type="coiled-coil region" evidence="2">
    <location>
        <begin position="781"/>
        <end position="892"/>
    </location>
</feature>
<feature type="compositionally biased region" description="Basic and acidic residues" evidence="3">
    <location>
        <begin position="187"/>
        <end position="199"/>
    </location>
</feature>
<dbReference type="Pfam" id="PF14915">
    <property type="entry name" value="CCDC144C"/>
    <property type="match status" value="1"/>
</dbReference>
<evidence type="ECO:0000256" key="3">
    <source>
        <dbReference type="SAM" id="MobiDB-lite"/>
    </source>
</evidence>
<gene>
    <name evidence="5" type="ORF">CR201_G0053901</name>
</gene>
<feature type="domain" description="CCDC144C-like coiled-coil" evidence="4">
    <location>
        <begin position="485"/>
        <end position="843"/>
    </location>
</feature>
<feature type="region of interest" description="Disordered" evidence="3">
    <location>
        <begin position="1"/>
        <end position="86"/>
    </location>
</feature>
<feature type="compositionally biased region" description="Basic and acidic residues" evidence="3">
    <location>
        <begin position="51"/>
        <end position="63"/>
    </location>
</feature>
<dbReference type="InterPro" id="IPR039497">
    <property type="entry name" value="CC144C-like_CC_dom"/>
</dbReference>
<evidence type="ECO:0000313" key="5">
    <source>
        <dbReference type="EMBL" id="PNJ03606.1"/>
    </source>
</evidence>
<evidence type="ECO:0000259" key="4">
    <source>
        <dbReference type="Pfam" id="PF14915"/>
    </source>
</evidence>
<feature type="compositionally biased region" description="Polar residues" evidence="3">
    <location>
        <begin position="200"/>
        <end position="220"/>
    </location>
</feature>
<protein>
    <submittedName>
        <fullName evidence="5">ANKRD36C isoform 5</fullName>
    </submittedName>
</protein>
<feature type="region of interest" description="Disordered" evidence="3">
    <location>
        <begin position="110"/>
        <end position="131"/>
    </location>
</feature>
<name>A0A2J8R546_PONAB</name>
<feature type="coiled-coil region" evidence="2">
    <location>
        <begin position="717"/>
        <end position="744"/>
    </location>
</feature>
<evidence type="ECO:0000256" key="2">
    <source>
        <dbReference type="SAM" id="Coils"/>
    </source>
</evidence>
<dbReference type="PANTHER" id="PTHR24147:SF50">
    <property type="entry name" value="ANKYRIN REPEAT DOMAIN-CONTAINING PROTEIN 36A-RELATED"/>
    <property type="match status" value="1"/>
</dbReference>
<keyword evidence="1 2" id="KW-0175">Coiled coil</keyword>
<dbReference type="PANTHER" id="PTHR24147">
    <property type="entry name" value="ANKYRIN REPEAT DOMAIN 36-RELATED"/>
    <property type="match status" value="1"/>
</dbReference>
<comment type="caution">
    <text evidence="5">The sequence shown here is derived from an EMBL/GenBank/DDBJ whole genome shotgun (WGS) entry which is preliminary data.</text>
</comment>
<sequence length="905" mass="103027">MRRKDSPPPGKVSSQKEPAEKATSDEKDSVSNIVTEIKDGQQSGTVSSQKEPAEKATSDEKDSVSNIVTEIKDGQQSGTVSPQKQSAWKVILKKKVSLLNIATRIMGGWKSGTVSSRKQPAEKATSDKTDSVLNIATEIKDGLQCGTVSSQKQPALKPTTDEKDSVLNIATQIKDGEKSGTVSSQKHPAEKATSDEKDSVSNIATEIEDGQQSGTVSSQKPPALKTRSDEKDSVSNVATQIKDGEKSVTVSSHKPPALKVTSDEKDSVSNIGTQIKDGEKAGTVSPQKQSAWKGIFKKKVSVLNIARRIMGGRKSGTEYPENLPTLKATIENKDSVLNTATKMKDVQTSTPVTDCVHLLKIKNTSCLCKRSIELKDNHCEQLRVKIQKMKNKASVLQKRLSQKEEIKSQLEHEALELEKELCSLRFAIQQEKKKRRNVEELHQKVREKLRITKEQCRTEADVTKQIKLALESTEVELKTGGNNSNQISETDEKEEDLLHENSLMQDEIARLRLEKDTIKNQNLEKKYLKDFEIVKRKREDLQKTLKRNEETLAKTIACYSGQLAALTDENTTLHSKLEKQRESRQRLETEMQSYRCRLNAALCDHDQSHSSERDQELAFQGTVDKWCHLQENLNSCVLILSLQLSKAESKSRVLETELHYTREALKEKALVFEYVQSELKQKQSRMKDIEKMYKSGYNRMEKCIEKQERFCQLKKQNMLLQQQLDDARNKADNQEKAILNIQARCDARVQNLQAECRKRCLLLEEDSKMLVNELNHWKGKERQYEKEKAEREVAVRQLQRKRDDVLNKQSATKALLDASSRHCIYLENEMQDSRKKLDQMRSQFQEIRDQLTATVRCIKEMEGDAQKLEVENAMMRKTIKKQDDQIERLEKILQHSSLMLQVFKS</sequence>